<feature type="domain" description="Fibronectin type-III" evidence="5">
    <location>
        <begin position="785"/>
        <end position="883"/>
    </location>
</feature>
<feature type="compositionally biased region" description="Basic residues" evidence="1">
    <location>
        <begin position="1219"/>
        <end position="1231"/>
    </location>
</feature>
<dbReference type="InterPro" id="IPR003961">
    <property type="entry name" value="FN3_dom"/>
</dbReference>
<dbReference type="SMART" id="SM00060">
    <property type="entry name" value="FN3"/>
    <property type="match status" value="3"/>
</dbReference>
<keyword evidence="2" id="KW-0472">Membrane</keyword>
<evidence type="ECO:0000256" key="2">
    <source>
        <dbReference type="SAM" id="Phobius"/>
    </source>
</evidence>
<keyword evidence="2" id="KW-1133">Transmembrane helix</keyword>
<evidence type="ECO:0000259" key="4">
    <source>
        <dbReference type="PROSITE" id="PS50011"/>
    </source>
</evidence>
<keyword evidence="2" id="KW-0812">Transmembrane</keyword>
<dbReference type="Proteomes" id="UP001146793">
    <property type="component" value="Unassembled WGS sequence"/>
</dbReference>
<proteinExistence type="predicted"/>
<dbReference type="GO" id="GO:0005524">
    <property type="term" value="F:ATP binding"/>
    <property type="evidence" value="ECO:0007669"/>
    <property type="project" value="InterPro"/>
</dbReference>
<evidence type="ECO:0000256" key="1">
    <source>
        <dbReference type="SAM" id="MobiDB-lite"/>
    </source>
</evidence>
<dbReference type="Pfam" id="PF07699">
    <property type="entry name" value="Ephrin_rec_like"/>
    <property type="match status" value="1"/>
</dbReference>
<sequence>MNIFFLIFSLCFLVFCSIKCGTVFEISTRTLDGPVPFSKTSNYFSHDQLIEGNHLPSTIEGTRIREDRAFVGSNAKTIDYYVDSSPIGGRVLSNNALQIENMNLVHHYQQYSNLHSYRFETKTKTQFEFETVKNERKMQIKKTKTLNSKTEQNRSSPQIRDHFIIDPLKYSSFFAGNGRDQATNFYISRNSKDFGFVIVGTTTSLNFPTEGDLNSVEFLSKGDNSVAFITNLDMSGEVMFSSYFGGLLENTYNQETKVVVPRVVLRAEDSTFWIAGHTNRNDLPLTQHAFQSLVTTGYHGFITQISADCDEILYSTYFGGVNDSSITEISQLYYDYLESNLYIGGQTSSSDPTLFKNEIQDSNSISTGDMSLYLGLFNIGLDETTLLFGTKFGGQSLDSVSELYILKNEDQSASIWVTGSTFSDDFFDHYDHDLSPDVTFISKVKYDNKVSSGYFLKLSMDSDQENVQLESASFLGAKYGEASLSLKPDYLQSSSRVFPIIDSGITICGVTGNYNNYTFQDKLIKPDWMKNDTDESASQVGFVMRINQTTSELLYGFFFGCQGGNTTIFYLSSNASDTLVMTGISNCKIDELQMTHDVWDYMPTRDETINHFEYKYFILKINGEKLLNHTNYSYDEFIQFSSWVDGSSEINAENLYYQAIKIDNSGNIFSVRNLLSEDYYNDEIILSSNNYQNQGDGSSSLMIRILTGVNCHPGAFNSSQIEAPHLTGVCFPSMAGYYTNTFDNFNCLPCLPGTYQSIDGSTYCLPCPDDTHSLLGQSECVVEDSPNPPKATISSVLPNGFTIDWVPYRHAPGSEFYFEIQFYSPNSLKSLFFVNNTALADVGSFDARGLTPSTMYYVKMRGYYRDNNLNSCWSREVTILTDPKPGIIDANNIQESPGYNFYELSWDEPYHQSNITEYLISYYQEDDSDTIFNRVSLTNKIVIYDLQVSTKYYVTICARNSAGYGPSIEYISIKTQPDSPNDFSVSILDTSSKSVTLQWSTPNCRGSEITHYQYTITSPIQKTAKFGTSKSTNYVIPDLQSSTSYQIVIDACNAIGCTNNESDTYVTSINELIIFVPVISFLLIILLILIVALRSQFYRKKRKSDIKKLILKKKKEFENKIIPNLSPSGDTLICNTINERAIHQLVLDIDNGKYIQLGKDNYIVFHDKAKNELVFCKETNLFEANIYRFLWRQFLLKPQQIPLIQFIGFSETSYQDTHKSKKGTIKNKQLHRNSNTNSNSSIRSGSGSGSGSGSSSDSNTNSDSFSMINSEILKENQKLKDLNIQEKNKVIFSINNDEKNDDDDGNDDELNDILNDDLNDDDLHLIEKNKLSEEKYFFSKPRKIEDERRQIRIIALEFLPYSLEDFILKRKELNLPLTIKEKVFFTYNLFISIKFLHTNWIIHRDLKPKNILIGFDGFLRIVDFDSSIKLSEGQNIYRDGFVGTHEYFDPFCQYSFDDSKGIANYVYTFAHDIYSIGKILEKIDKLEIDSQGKDKKNKKKKKHIKKKEKVKSENVGLIYNEMNSENSENESLTNPLPLLIKQCYLDHKSRPSIHELINNLKEIHEI</sequence>
<dbReference type="SMART" id="SM01411">
    <property type="entry name" value="Ephrin_rec_like"/>
    <property type="match status" value="1"/>
</dbReference>
<dbReference type="SUPFAM" id="SSF57184">
    <property type="entry name" value="Growth factor receptor domain"/>
    <property type="match status" value="1"/>
</dbReference>
<dbReference type="GO" id="GO:0016020">
    <property type="term" value="C:membrane"/>
    <property type="evidence" value="ECO:0007669"/>
    <property type="project" value="UniProtKB-SubCell"/>
</dbReference>
<dbReference type="EMBL" id="JANTQA010000026">
    <property type="protein sequence ID" value="KAJ3442522.1"/>
    <property type="molecule type" value="Genomic_DNA"/>
</dbReference>
<dbReference type="Pfam" id="PF00069">
    <property type="entry name" value="Pkinase"/>
    <property type="match status" value="1"/>
</dbReference>
<dbReference type="Gene3D" id="2.10.50.10">
    <property type="entry name" value="Tumor Necrosis Factor Receptor, subunit A, domain 2"/>
    <property type="match status" value="1"/>
</dbReference>
<dbReference type="PROSITE" id="PS50011">
    <property type="entry name" value="PROTEIN_KINASE_DOM"/>
    <property type="match status" value="1"/>
</dbReference>
<evidence type="ECO:0000259" key="5">
    <source>
        <dbReference type="PROSITE" id="PS50853"/>
    </source>
</evidence>
<dbReference type="InterPro" id="IPR036116">
    <property type="entry name" value="FN3_sf"/>
</dbReference>
<feature type="domain" description="Protein kinase" evidence="4">
    <location>
        <begin position="1242"/>
        <end position="1566"/>
    </location>
</feature>
<accession>A0AAV7ZPD6</accession>
<feature type="domain" description="Fibronectin type-III" evidence="5">
    <location>
        <begin position="884"/>
        <end position="978"/>
    </location>
</feature>
<dbReference type="InterPro" id="IPR000719">
    <property type="entry name" value="Prot_kinase_dom"/>
</dbReference>
<feature type="region of interest" description="Disordered" evidence="1">
    <location>
        <begin position="1218"/>
        <end position="1261"/>
    </location>
</feature>
<dbReference type="CDD" id="cd00063">
    <property type="entry name" value="FN3"/>
    <property type="match status" value="3"/>
</dbReference>
<dbReference type="PANTHER" id="PTHR46957:SF3">
    <property type="entry name" value="CYTOKINE RECEPTOR"/>
    <property type="match status" value="1"/>
</dbReference>
<dbReference type="SMART" id="SM00220">
    <property type="entry name" value="S_TKc"/>
    <property type="match status" value="1"/>
</dbReference>
<keyword evidence="3" id="KW-0732">Signal</keyword>
<dbReference type="Pfam" id="PF00041">
    <property type="entry name" value="fn3"/>
    <property type="match status" value="2"/>
</dbReference>
<dbReference type="Gene3D" id="2.60.40.10">
    <property type="entry name" value="Immunoglobulins"/>
    <property type="match status" value="3"/>
</dbReference>
<dbReference type="InterPro" id="IPR011641">
    <property type="entry name" value="Tyr-kin_ephrin_A/B_rcpt-like"/>
</dbReference>
<feature type="signal peptide" evidence="3">
    <location>
        <begin position="1"/>
        <end position="21"/>
    </location>
</feature>
<dbReference type="SUPFAM" id="SSF49265">
    <property type="entry name" value="Fibronectin type III"/>
    <property type="match status" value="2"/>
</dbReference>
<evidence type="ECO:0000313" key="7">
    <source>
        <dbReference type="Proteomes" id="UP001146793"/>
    </source>
</evidence>
<gene>
    <name evidence="6" type="ORF">M0812_12259</name>
</gene>
<comment type="caution">
    <text evidence="6">The sequence shown here is derived from an EMBL/GenBank/DDBJ whole genome shotgun (WGS) entry which is preliminary data.</text>
</comment>
<protein>
    <submittedName>
        <fullName evidence="6">Palmitoyltransferase</fullName>
    </submittedName>
</protein>
<dbReference type="InterPro" id="IPR009030">
    <property type="entry name" value="Growth_fac_rcpt_cys_sf"/>
</dbReference>
<dbReference type="SUPFAM" id="SSF56112">
    <property type="entry name" value="Protein kinase-like (PK-like)"/>
    <property type="match status" value="1"/>
</dbReference>
<name>A0AAV7ZPD6_9EUKA</name>
<dbReference type="PANTHER" id="PTHR46957">
    <property type="entry name" value="CYTOKINE RECEPTOR"/>
    <property type="match status" value="1"/>
</dbReference>
<dbReference type="GO" id="GO:0004672">
    <property type="term" value="F:protein kinase activity"/>
    <property type="evidence" value="ECO:0007669"/>
    <property type="project" value="InterPro"/>
</dbReference>
<dbReference type="InterPro" id="IPR011009">
    <property type="entry name" value="Kinase-like_dom_sf"/>
</dbReference>
<dbReference type="PROSITE" id="PS50853">
    <property type="entry name" value="FN3"/>
    <property type="match status" value="3"/>
</dbReference>
<feature type="domain" description="Fibronectin type-III" evidence="5">
    <location>
        <begin position="979"/>
        <end position="1072"/>
    </location>
</feature>
<feature type="compositionally biased region" description="Low complexity" evidence="1">
    <location>
        <begin position="1232"/>
        <end position="1245"/>
    </location>
</feature>
<dbReference type="InterPro" id="IPR050713">
    <property type="entry name" value="RTP_Phos/Ushers"/>
</dbReference>
<reference evidence="6" key="1">
    <citation type="submission" date="2022-08" db="EMBL/GenBank/DDBJ databases">
        <title>Novel sulphate-reducing endosymbionts in the free-living metamonad Anaeramoeba.</title>
        <authorList>
            <person name="Jerlstrom-Hultqvist J."/>
            <person name="Cepicka I."/>
            <person name="Gallot-Lavallee L."/>
            <person name="Salas-Leiva D."/>
            <person name="Curtis B.A."/>
            <person name="Zahonova K."/>
            <person name="Pipaliya S."/>
            <person name="Dacks J."/>
            <person name="Roger A.J."/>
        </authorList>
    </citation>
    <scope>NUCLEOTIDE SEQUENCE</scope>
    <source>
        <strain evidence="6">Busselton2</strain>
    </source>
</reference>
<dbReference type="InterPro" id="IPR008271">
    <property type="entry name" value="Ser/Thr_kinase_AS"/>
</dbReference>
<dbReference type="PROSITE" id="PS00108">
    <property type="entry name" value="PROTEIN_KINASE_ST"/>
    <property type="match status" value="1"/>
</dbReference>
<evidence type="ECO:0000256" key="3">
    <source>
        <dbReference type="SAM" id="SignalP"/>
    </source>
</evidence>
<evidence type="ECO:0000313" key="6">
    <source>
        <dbReference type="EMBL" id="KAJ3442522.1"/>
    </source>
</evidence>
<dbReference type="Gene3D" id="1.10.510.10">
    <property type="entry name" value="Transferase(Phosphotransferase) domain 1"/>
    <property type="match status" value="1"/>
</dbReference>
<dbReference type="InterPro" id="IPR013783">
    <property type="entry name" value="Ig-like_fold"/>
</dbReference>
<feature type="chain" id="PRO_5043653227" evidence="3">
    <location>
        <begin position="22"/>
        <end position="1566"/>
    </location>
</feature>
<organism evidence="6 7">
    <name type="scientific">Anaeramoeba flamelloides</name>
    <dbReference type="NCBI Taxonomy" id="1746091"/>
    <lineage>
        <taxon>Eukaryota</taxon>
        <taxon>Metamonada</taxon>
        <taxon>Anaeramoebidae</taxon>
        <taxon>Anaeramoeba</taxon>
    </lineage>
</organism>
<feature type="transmembrane region" description="Helical" evidence="2">
    <location>
        <begin position="1072"/>
        <end position="1093"/>
    </location>
</feature>